<evidence type="ECO:0000256" key="1">
    <source>
        <dbReference type="SAM" id="MobiDB-lite"/>
    </source>
</evidence>
<protein>
    <submittedName>
        <fullName evidence="2">Mu-like prophage protein gp36</fullName>
    </submittedName>
</protein>
<dbReference type="Proteomes" id="UP000254332">
    <property type="component" value="Unassembled WGS sequence"/>
</dbReference>
<dbReference type="AlphaFoldDB" id="A0A379QVT8"/>
<proteinExistence type="predicted"/>
<gene>
    <name evidence="2" type="primary">STY1622_1</name>
    <name evidence="2" type="ORF">NCTC10718_00005</name>
</gene>
<organism evidence="2 3">
    <name type="scientific">Salmonella enterica</name>
    <name type="common">Salmonella choleraesuis</name>
    <dbReference type="NCBI Taxonomy" id="28901"/>
    <lineage>
        <taxon>Bacteria</taxon>
        <taxon>Pseudomonadati</taxon>
        <taxon>Pseudomonadota</taxon>
        <taxon>Gammaproteobacteria</taxon>
        <taxon>Enterobacterales</taxon>
        <taxon>Enterobacteriaceae</taxon>
        <taxon>Salmonella</taxon>
    </lineage>
</organism>
<reference evidence="2 3" key="1">
    <citation type="submission" date="2018-06" db="EMBL/GenBank/DDBJ databases">
        <authorList>
            <consortium name="Pathogen Informatics"/>
            <person name="Doyle S."/>
        </authorList>
    </citation>
    <scope>NUCLEOTIDE SEQUENCE [LARGE SCALE GENOMIC DNA]</scope>
    <source>
        <strain evidence="2 3">NCTC10718</strain>
    </source>
</reference>
<name>A0A379QVT8_SALER</name>
<evidence type="ECO:0000313" key="3">
    <source>
        <dbReference type="Proteomes" id="UP000254332"/>
    </source>
</evidence>
<accession>A0A379QVT8</accession>
<dbReference type="InterPro" id="IPR009752">
    <property type="entry name" value="Phage_Mu_GpJ"/>
</dbReference>
<dbReference type="Pfam" id="PF07030">
    <property type="entry name" value="Phage_Mu_Gp36"/>
    <property type="match status" value="1"/>
</dbReference>
<feature type="region of interest" description="Disordered" evidence="1">
    <location>
        <begin position="108"/>
        <end position="132"/>
    </location>
</feature>
<evidence type="ECO:0000313" key="2">
    <source>
        <dbReference type="EMBL" id="SUF67362.1"/>
    </source>
</evidence>
<dbReference type="EMBL" id="UGWQ01000001">
    <property type="protein sequence ID" value="SUF67362.1"/>
    <property type="molecule type" value="Genomic_DNA"/>
</dbReference>
<sequence length="158" mass="17561">MKVLPRQQLIELTCDMSGRSVTQALPEQPDEAVVNEAIRYASEYADGFLRNRYQVPLARVPTIIRDLVVNLTIERLYLRRPAKDLPESVKRLFSGSLKTLELIPRRQDDAGYSGGTDHPAGARSDAGEVPSGGTGWSGRLAGEILMNTLPVLDDWWRA</sequence>